<accession>A0A1F5S8G9</accession>
<feature type="compositionally biased region" description="Basic and acidic residues" evidence="15">
    <location>
        <begin position="403"/>
        <end position="416"/>
    </location>
</feature>
<evidence type="ECO:0000256" key="11">
    <source>
        <dbReference type="ARBA" id="ARBA00034617"/>
    </source>
</evidence>
<keyword evidence="1" id="KW-0540">Nuclease</keyword>
<keyword evidence="4 14" id="KW-0378">Hydrolase</keyword>
<dbReference type="Gene3D" id="3.90.320.10">
    <property type="match status" value="1"/>
</dbReference>
<name>A0A1F5S8G9_9BACT</name>
<evidence type="ECO:0000256" key="7">
    <source>
        <dbReference type="ARBA" id="ARBA00022840"/>
    </source>
</evidence>
<dbReference type="GO" id="GO:0005524">
    <property type="term" value="F:ATP binding"/>
    <property type="evidence" value="ECO:0007669"/>
    <property type="project" value="UniProtKB-UniRule"/>
</dbReference>
<dbReference type="SUPFAM" id="SSF52540">
    <property type="entry name" value="P-loop containing nucleoside triphosphate hydrolases"/>
    <property type="match status" value="1"/>
</dbReference>
<keyword evidence="6" id="KW-0269">Exonuclease</keyword>
<dbReference type="InterPro" id="IPR038726">
    <property type="entry name" value="PDDEXK_AddAB-type"/>
</dbReference>
<evidence type="ECO:0000256" key="8">
    <source>
        <dbReference type="ARBA" id="ARBA00023125"/>
    </source>
</evidence>
<feature type="domain" description="UvrD-like helicase C-terminal" evidence="17">
    <location>
        <begin position="405"/>
        <end position="687"/>
    </location>
</feature>
<evidence type="ECO:0000256" key="3">
    <source>
        <dbReference type="ARBA" id="ARBA00022763"/>
    </source>
</evidence>
<keyword evidence="10" id="KW-0413">Isomerase</keyword>
<evidence type="ECO:0000256" key="15">
    <source>
        <dbReference type="SAM" id="MobiDB-lite"/>
    </source>
</evidence>
<dbReference type="GO" id="GO:0043138">
    <property type="term" value="F:3'-5' DNA helicase activity"/>
    <property type="evidence" value="ECO:0007669"/>
    <property type="project" value="UniProtKB-EC"/>
</dbReference>
<keyword evidence="5 14" id="KW-0347">Helicase</keyword>
<dbReference type="Pfam" id="PF13361">
    <property type="entry name" value="UvrD_C"/>
    <property type="match status" value="1"/>
</dbReference>
<dbReference type="SUPFAM" id="SSF52980">
    <property type="entry name" value="Restriction endonuclease-like"/>
    <property type="match status" value="1"/>
</dbReference>
<keyword evidence="2 14" id="KW-0547">Nucleotide-binding</keyword>
<dbReference type="PANTHER" id="PTHR11070">
    <property type="entry name" value="UVRD / RECB / PCRA DNA HELICASE FAMILY MEMBER"/>
    <property type="match status" value="1"/>
</dbReference>
<comment type="catalytic activity">
    <reaction evidence="11">
        <text>Couples ATP hydrolysis with the unwinding of duplex DNA by translocating in the 3'-5' direction.</text>
        <dbReference type="EC" id="5.6.2.4"/>
    </reaction>
</comment>
<evidence type="ECO:0000256" key="14">
    <source>
        <dbReference type="PROSITE-ProRule" id="PRU00560"/>
    </source>
</evidence>
<proteinExistence type="predicted"/>
<evidence type="ECO:0000313" key="18">
    <source>
        <dbReference type="EMBL" id="OGF22733.1"/>
    </source>
</evidence>
<dbReference type="Pfam" id="PF00580">
    <property type="entry name" value="UvrD-helicase"/>
    <property type="match status" value="1"/>
</dbReference>
<dbReference type="InterPro" id="IPR011335">
    <property type="entry name" value="Restrct_endonuc-II-like"/>
</dbReference>
<dbReference type="EMBL" id="MFFT01000038">
    <property type="protein sequence ID" value="OGF22733.1"/>
    <property type="molecule type" value="Genomic_DNA"/>
</dbReference>
<dbReference type="CDD" id="cd17932">
    <property type="entry name" value="DEXQc_UvrD"/>
    <property type="match status" value="1"/>
</dbReference>
<gene>
    <name evidence="18" type="ORF">A3D45_01010</name>
</gene>
<dbReference type="InterPro" id="IPR011604">
    <property type="entry name" value="PDDEXK-like_dom_sf"/>
</dbReference>
<dbReference type="GO" id="GO:0003677">
    <property type="term" value="F:DNA binding"/>
    <property type="evidence" value="ECO:0007669"/>
    <property type="project" value="UniProtKB-KW"/>
</dbReference>
<dbReference type="InterPro" id="IPR014016">
    <property type="entry name" value="UvrD-like_ATP-bd"/>
</dbReference>
<feature type="region of interest" description="Disordered" evidence="15">
    <location>
        <begin position="391"/>
        <end position="416"/>
    </location>
</feature>
<dbReference type="InterPro" id="IPR027417">
    <property type="entry name" value="P-loop_NTPase"/>
</dbReference>
<dbReference type="EC" id="5.6.2.4" evidence="12"/>
<feature type="domain" description="UvrD-like helicase ATP-binding" evidence="16">
    <location>
        <begin position="5"/>
        <end position="351"/>
    </location>
</feature>
<dbReference type="GO" id="GO:0004527">
    <property type="term" value="F:exonuclease activity"/>
    <property type="evidence" value="ECO:0007669"/>
    <property type="project" value="UniProtKB-KW"/>
</dbReference>
<keyword evidence="3" id="KW-0227">DNA damage</keyword>
<evidence type="ECO:0000256" key="10">
    <source>
        <dbReference type="ARBA" id="ARBA00023235"/>
    </source>
</evidence>
<evidence type="ECO:0000256" key="6">
    <source>
        <dbReference type="ARBA" id="ARBA00022839"/>
    </source>
</evidence>
<dbReference type="InterPro" id="IPR014017">
    <property type="entry name" value="DNA_helicase_UvrD-like_C"/>
</dbReference>
<evidence type="ECO:0000256" key="5">
    <source>
        <dbReference type="ARBA" id="ARBA00022806"/>
    </source>
</evidence>
<dbReference type="InterPro" id="IPR000212">
    <property type="entry name" value="DNA_helicase_UvrD/REP"/>
</dbReference>
<dbReference type="GO" id="GO:0000725">
    <property type="term" value="P:recombinational repair"/>
    <property type="evidence" value="ECO:0007669"/>
    <property type="project" value="TreeGrafter"/>
</dbReference>
<dbReference type="PROSITE" id="PS51198">
    <property type="entry name" value="UVRD_HELICASE_ATP_BIND"/>
    <property type="match status" value="1"/>
</dbReference>
<evidence type="ECO:0000256" key="13">
    <source>
        <dbReference type="ARBA" id="ARBA00048988"/>
    </source>
</evidence>
<reference evidence="18 19" key="1">
    <citation type="journal article" date="2016" name="Nat. Commun.">
        <title>Thousands of microbial genomes shed light on interconnected biogeochemical processes in an aquifer system.</title>
        <authorList>
            <person name="Anantharaman K."/>
            <person name="Brown C.T."/>
            <person name="Hug L.A."/>
            <person name="Sharon I."/>
            <person name="Castelle C.J."/>
            <person name="Probst A.J."/>
            <person name="Thomas B.C."/>
            <person name="Singh A."/>
            <person name="Wilkins M.J."/>
            <person name="Karaoz U."/>
            <person name="Brodie E.L."/>
            <person name="Williams K.H."/>
            <person name="Hubbard S.S."/>
            <person name="Banfield J.F."/>
        </authorList>
    </citation>
    <scope>NUCLEOTIDE SEQUENCE [LARGE SCALE GENOMIC DNA]</scope>
</reference>
<dbReference type="AlphaFoldDB" id="A0A1F5S8G9"/>
<evidence type="ECO:0000256" key="4">
    <source>
        <dbReference type="ARBA" id="ARBA00022801"/>
    </source>
</evidence>
<comment type="caution">
    <text evidence="18">The sequence shown here is derived from an EMBL/GenBank/DDBJ whole genome shotgun (WGS) entry which is preliminary data.</text>
</comment>
<dbReference type="GO" id="GO:0033202">
    <property type="term" value="C:DNA helicase complex"/>
    <property type="evidence" value="ECO:0007669"/>
    <property type="project" value="TreeGrafter"/>
</dbReference>
<dbReference type="Gene3D" id="3.40.50.300">
    <property type="entry name" value="P-loop containing nucleotide triphosphate hydrolases"/>
    <property type="match status" value="3"/>
</dbReference>
<evidence type="ECO:0000256" key="1">
    <source>
        <dbReference type="ARBA" id="ARBA00022722"/>
    </source>
</evidence>
<dbReference type="Gene3D" id="1.10.486.10">
    <property type="entry name" value="PCRA, domain 4"/>
    <property type="match status" value="1"/>
</dbReference>
<dbReference type="GO" id="GO:0005829">
    <property type="term" value="C:cytosol"/>
    <property type="evidence" value="ECO:0007669"/>
    <property type="project" value="TreeGrafter"/>
</dbReference>
<protein>
    <recommendedName>
        <fullName evidence="12">DNA 3'-5' helicase</fullName>
        <ecNumber evidence="12">5.6.2.4</ecNumber>
    </recommendedName>
</protein>
<evidence type="ECO:0000259" key="17">
    <source>
        <dbReference type="PROSITE" id="PS51217"/>
    </source>
</evidence>
<comment type="catalytic activity">
    <reaction evidence="13">
        <text>ATP + H2O = ADP + phosphate + H(+)</text>
        <dbReference type="Rhea" id="RHEA:13065"/>
        <dbReference type="ChEBI" id="CHEBI:15377"/>
        <dbReference type="ChEBI" id="CHEBI:15378"/>
        <dbReference type="ChEBI" id="CHEBI:30616"/>
        <dbReference type="ChEBI" id="CHEBI:43474"/>
        <dbReference type="ChEBI" id="CHEBI:456216"/>
        <dbReference type="EC" id="5.6.2.4"/>
    </reaction>
</comment>
<dbReference type="PANTHER" id="PTHR11070:SF55">
    <property type="entry name" value="DNA 3'-5' HELICASE"/>
    <property type="match status" value="1"/>
</dbReference>
<evidence type="ECO:0000313" key="19">
    <source>
        <dbReference type="Proteomes" id="UP000176877"/>
    </source>
</evidence>
<evidence type="ECO:0000259" key="16">
    <source>
        <dbReference type="PROSITE" id="PS51198"/>
    </source>
</evidence>
<evidence type="ECO:0000256" key="9">
    <source>
        <dbReference type="ARBA" id="ARBA00023204"/>
    </source>
</evidence>
<evidence type="ECO:0000256" key="12">
    <source>
        <dbReference type="ARBA" id="ARBA00034808"/>
    </source>
</evidence>
<evidence type="ECO:0000256" key="2">
    <source>
        <dbReference type="ARBA" id="ARBA00022741"/>
    </source>
</evidence>
<sequence>MDLLKDLNPEQLAAVKHQDGPLLIVAGAGTGKTTVIAQRIAYLIEEGKAGSEEILALTFTEKAAGEMAERVESLLPYGYFDLWISTFHSFAERILKEHGLSIGLSTDFKLLNEFEQWALIKKNLAKFDLDYYRPLGNPTKFIRALLKHFSRAKDEDISPAQYLAYAGELKEDLDGMLGGNPAIPASHLSFPKPKAVGNPGERGKNTVLDSRLRGNDKEIMDDMTDRQETARINEAANAYHVYQQLLLDNNALDFGDLINYCLKLFRERPAILEKYRRQFKYIMLDEFQDTNWSQYELIKLLAEPKNNLAVVGDDDQSIFRFRGASMSNILQFSRDYPAAKKIILTKNYRSGQNILDLSYEFIKQNNPNRLEWQLENQELFVIASDRRERSNLTDSELNQRLPRRPEYGAPRNDKGDIESQKLNKKLIAQNDGRGEIEVIAGADLAEEAGLVADKIGELKNKDQDASWDDFAILVRANDSANVFINELDRRRLPYIFGARRGLYAKPVIMDIIAYFKLLDNYHESISLWRILNLPVYDFTATELADFNQAARQKAWSLYEALNRADRLKFSEETLKKIRPLLALIAKHTGLAREKAASEIFLAFMNDSGYLKYLAGQAERESAEAIGLLNQFLKRIRDFEASSTDKSVKSFLAELNLEMEAGEEGSLAADLEAGPEAIKILTAHGAKGLEFKYVFIANLVDKRFPTLERGEQISLPDALVKEILPVGDTHLEEERRLFYVAMTRARFGLYFSWARDYGGLREKKPSRFLMELGLEKKSPLIRGDKGGLILKEEKLFKSPPTPFIKGGEIPTHFSYSQLAAYSNCPYQYRFAHILKIPVMGKEQFSFGKTMHATLQKLFMLVNEKRGLGQPGLFEKNSPLTPPCQGGQQGNSPLIRGNKGGFKSSVFKSPPPPFIKGGNITFEEILKLYEQSWLDDWYESKEQKRERKKQGREILKVFHEKYNHNWPEVLFLEKGFNLKIVDGQDTYIVRGVIDRIDRAGDGLKLVDYKTGRAKAKLIFQDKEQLFIYQLAAGELFKQPVSGLAFYYLDNNSEVEFIGTPAELAKIKLKIIFTIKEISRGEFPPRPSQLCAWCDFREICEYRA</sequence>
<dbReference type="PROSITE" id="PS51217">
    <property type="entry name" value="UVRD_HELICASE_CTER"/>
    <property type="match status" value="1"/>
</dbReference>
<dbReference type="Proteomes" id="UP000176877">
    <property type="component" value="Unassembled WGS sequence"/>
</dbReference>
<feature type="binding site" evidence="14">
    <location>
        <begin position="26"/>
        <end position="33"/>
    </location>
    <ligand>
        <name>ATP</name>
        <dbReference type="ChEBI" id="CHEBI:30616"/>
    </ligand>
</feature>
<keyword evidence="8" id="KW-0238">DNA-binding</keyword>
<keyword evidence="7 14" id="KW-0067">ATP-binding</keyword>
<organism evidence="18 19">
    <name type="scientific">Candidatus Falkowbacteria bacterium RIFCSPHIGHO2_02_FULL_42_9</name>
    <dbReference type="NCBI Taxonomy" id="1797986"/>
    <lineage>
        <taxon>Bacteria</taxon>
        <taxon>Candidatus Falkowiibacteriota</taxon>
    </lineage>
</organism>
<dbReference type="Pfam" id="PF12705">
    <property type="entry name" value="PDDEXK_1"/>
    <property type="match status" value="2"/>
</dbReference>
<keyword evidence="9" id="KW-0234">DNA repair</keyword>